<evidence type="ECO:0000313" key="2">
    <source>
        <dbReference type="Proteomes" id="UP000304953"/>
    </source>
</evidence>
<name>A0AC61RPS6_9FIRM</name>
<reference evidence="1" key="1">
    <citation type="submission" date="2019-04" db="EMBL/GenBank/DDBJ databases">
        <title>Microbes associate with the intestines of laboratory mice.</title>
        <authorList>
            <person name="Navarre W."/>
            <person name="Wong E."/>
            <person name="Huang K."/>
            <person name="Tropini C."/>
            <person name="Ng K."/>
            <person name="Yu B."/>
        </authorList>
    </citation>
    <scope>NUCLEOTIDE SEQUENCE</scope>
    <source>
        <strain evidence="1">NM01_1-7b</strain>
    </source>
</reference>
<gene>
    <name evidence="1" type="ORF">E5329_26425</name>
</gene>
<comment type="caution">
    <text evidence="1">The sequence shown here is derived from an EMBL/GenBank/DDBJ whole genome shotgun (WGS) entry which is preliminary data.</text>
</comment>
<accession>A0AC61RPS6</accession>
<keyword evidence="2" id="KW-1185">Reference proteome</keyword>
<protein>
    <submittedName>
        <fullName evidence="1">Beta-glucosidase</fullName>
    </submittedName>
</protein>
<evidence type="ECO:0000313" key="1">
    <source>
        <dbReference type="EMBL" id="TGY87721.1"/>
    </source>
</evidence>
<dbReference type="EMBL" id="SRYA01000110">
    <property type="protein sequence ID" value="TGY87721.1"/>
    <property type="molecule type" value="Genomic_DNA"/>
</dbReference>
<proteinExistence type="predicted"/>
<organism evidence="1 2">
    <name type="scientific">Petralouisia muris</name>
    <dbReference type="NCBI Taxonomy" id="3032872"/>
    <lineage>
        <taxon>Bacteria</taxon>
        <taxon>Bacillati</taxon>
        <taxon>Bacillota</taxon>
        <taxon>Clostridia</taxon>
        <taxon>Lachnospirales</taxon>
        <taxon>Lachnospiraceae</taxon>
        <taxon>Petralouisia</taxon>
    </lineage>
</organism>
<dbReference type="Proteomes" id="UP000304953">
    <property type="component" value="Unassembled WGS sequence"/>
</dbReference>
<sequence>MRRITRTFSSSNSPEITEREQKNRRIARRAAAEGIVLLKNEGILPLSPEKAVALYGAGAGKTVKGGTGSGDVNEREAVSIFQGLKDAGFHITSESWIRDYDQRYQRARMAWKQEILEESGGTDTTEFFQIYSSHAFHMPEGRRIEKVELENINTAIYVISRIAGENADRFTECGDYYLSEQEKEDLHILCTECGNVIVILNAGGQIDVKELEDCPQIKAVLFIGEPGMEGGHALADILTGHVVPCGKLTDTWAKAYEDFPNADSFSHQNGNTVSENYQEGIYTGYRYFDSFGVEPLYPFGFGLSYTAFDIRCDRIEADSETVSLEVTVKNIGKVFSGKEVIQVYCACPQEGLTKEAKRLCSFAKTKELRPGESQSMTVSFPAKAVVSYNMEKSAWVAEAGRYILQIGNSSRDLTPVGVLNVEKEAIIEKVAHICPLQVELQEITPEKEALKQYVNGLQKQAEEEKLPVIPFGPQAKILRRRPVNEYGRQAAELVEKLTTEELIAMVIGEISKGQSSVLGAAGVKVPGSAGETSSILDEKWDVPGVSMADGLAGLRLIKRYSYDPDTEKVYGAGISHALEGGFFADDGEEEGAEVRYQYCTAIPVGTVLAQTWNLPLLEEVGKAIAVEMQEFKVSWWLAPGMNIHRNPFCGRNFEYYSEDPPISGMMAASITKGVQSVPGVGTVIKHFACNNQEDNRKGSDSILSERALREIYLRGFEIAVRTSQPMAIMTSYNLINGVHAANSLDLCTTAAREEWDFQGIIMTDWTTTYADGGSIPWKCAAAGNDLIMPGCTGDFENIRQALKSGELKEEKLRECVRRIITVLYQTLEFEDCRSYPG</sequence>